<dbReference type="InterPro" id="IPR028882">
    <property type="entry name" value="SDHAF2"/>
</dbReference>
<evidence type="ECO:0000313" key="6">
    <source>
        <dbReference type="EMBL" id="CAD7458655.1"/>
    </source>
</evidence>
<comment type="function">
    <text evidence="4">Plays an essential role in the assembly of succinate dehydrogenase (SDH), an enzyme complex (also referred to as respiratory complex II) that is a component of both the tricarboxylic acid (TCA) cycle and the mitochondrial electron transport chain, and which couples the oxidation of succinate to fumarate with the reduction of ubiquinone (coenzyme Q) to ubiquinol. Required for flavinylation (covalent attachment of FAD) of the flavoprotein subunit of the SDH catalytic dimer.</text>
</comment>
<reference evidence="6" key="1">
    <citation type="submission" date="2020-11" db="EMBL/GenBank/DDBJ databases">
        <authorList>
            <person name="Tran Van P."/>
        </authorList>
    </citation>
    <scope>NUCLEOTIDE SEQUENCE</scope>
</reference>
<dbReference type="AlphaFoldDB" id="A0A7R9IHX2"/>
<evidence type="ECO:0000256" key="3">
    <source>
        <dbReference type="ARBA" id="ARBA00023186"/>
    </source>
</evidence>
<dbReference type="InterPro" id="IPR036714">
    <property type="entry name" value="SDH_sf"/>
</dbReference>
<dbReference type="GO" id="GO:0005759">
    <property type="term" value="C:mitochondrial matrix"/>
    <property type="evidence" value="ECO:0007669"/>
    <property type="project" value="UniProtKB-SubCell"/>
</dbReference>
<dbReference type="GO" id="GO:0006099">
    <property type="term" value="P:tricarboxylic acid cycle"/>
    <property type="evidence" value="ECO:0007669"/>
    <property type="project" value="TreeGrafter"/>
</dbReference>
<keyword evidence="3 4" id="KW-0143">Chaperone</keyword>
<dbReference type="SUPFAM" id="SSF109910">
    <property type="entry name" value="YgfY-like"/>
    <property type="match status" value="1"/>
</dbReference>
<dbReference type="PANTHER" id="PTHR12469:SF2">
    <property type="entry name" value="SUCCINATE DEHYDROGENASE ASSEMBLY FACTOR 2, MITOCHONDRIAL"/>
    <property type="match status" value="1"/>
</dbReference>
<protein>
    <recommendedName>
        <fullName evidence="4">Succinate dehydrogenase assembly factor 2, mitochondrial</fullName>
        <shortName evidence="4">SDH assembly factor 2</shortName>
        <shortName evidence="4">SDHAF2</shortName>
    </recommendedName>
</protein>
<organism evidence="6">
    <name type="scientific">Timema tahoe</name>
    <dbReference type="NCBI Taxonomy" id="61484"/>
    <lineage>
        <taxon>Eukaryota</taxon>
        <taxon>Metazoa</taxon>
        <taxon>Ecdysozoa</taxon>
        <taxon>Arthropoda</taxon>
        <taxon>Hexapoda</taxon>
        <taxon>Insecta</taxon>
        <taxon>Pterygota</taxon>
        <taxon>Neoptera</taxon>
        <taxon>Polyneoptera</taxon>
        <taxon>Phasmatodea</taxon>
        <taxon>Timematodea</taxon>
        <taxon>Timematoidea</taxon>
        <taxon>Timematidae</taxon>
        <taxon>Timema</taxon>
    </lineage>
</organism>
<keyword evidence="2 4" id="KW-0496">Mitochondrion</keyword>
<sequence>MNPKLYDLWPYTFVFLKLEKKKEVSNLFGNMSFHFYSKSIRMCVSRQKVSTLHSGIRLISISASKYMMQDVPPENTMTPQIPPYKEKIDEPLNMKRARLLYQSRKRGMLENGLILSTFAAKHLDNMSEPQMQQYDRLINLPSNDWDIYYWATGVKPTPVEFDNEIMQLLKDHTQNKNRESRLRQPDLYPK</sequence>
<dbReference type="HAMAP" id="MF_03057">
    <property type="entry name" value="SDHAF2"/>
    <property type="match status" value="1"/>
</dbReference>
<accession>A0A7R9IHX2</accession>
<name>A0A7R9IHX2_9NEOP</name>
<evidence type="ECO:0000256" key="1">
    <source>
        <dbReference type="ARBA" id="ARBA00004305"/>
    </source>
</evidence>
<dbReference type="Pfam" id="PF03937">
    <property type="entry name" value="Sdh5"/>
    <property type="match status" value="1"/>
</dbReference>
<dbReference type="EMBL" id="OE002405">
    <property type="protein sequence ID" value="CAD7458655.1"/>
    <property type="molecule type" value="Genomic_DNA"/>
</dbReference>
<gene>
    <name evidence="6" type="ORF">TTEB3V08_LOCUS6630</name>
</gene>
<evidence type="ECO:0000256" key="2">
    <source>
        <dbReference type="ARBA" id="ARBA00023128"/>
    </source>
</evidence>
<dbReference type="GO" id="GO:0006121">
    <property type="term" value="P:mitochondrial electron transport, succinate to ubiquinone"/>
    <property type="evidence" value="ECO:0007669"/>
    <property type="project" value="UniProtKB-UniRule"/>
</dbReference>
<evidence type="ECO:0000256" key="4">
    <source>
        <dbReference type="HAMAP-Rule" id="MF_03057"/>
    </source>
</evidence>
<feature type="region of interest" description="Disordered" evidence="5">
    <location>
        <begin position="171"/>
        <end position="190"/>
    </location>
</feature>
<dbReference type="Gene3D" id="1.10.150.250">
    <property type="entry name" value="Flavinator of succinate dehydrogenase"/>
    <property type="match status" value="1"/>
</dbReference>
<dbReference type="GO" id="GO:0034553">
    <property type="term" value="P:mitochondrial respiratory chain complex II assembly"/>
    <property type="evidence" value="ECO:0007669"/>
    <property type="project" value="TreeGrafter"/>
</dbReference>
<comment type="subunit">
    <text evidence="4">Interacts with the flavoprotein subunit within the SDH catalytic dimer.</text>
</comment>
<dbReference type="PANTHER" id="PTHR12469">
    <property type="entry name" value="PROTEIN EMI5 HOMOLOG, MITOCHONDRIAL"/>
    <property type="match status" value="1"/>
</dbReference>
<dbReference type="InterPro" id="IPR005631">
    <property type="entry name" value="SDH"/>
</dbReference>
<proteinExistence type="inferred from homology"/>
<comment type="similarity">
    <text evidence="4">Belongs to the SDHAF2 family.</text>
</comment>
<comment type="subcellular location">
    <subcellularLocation>
        <location evidence="1 4">Mitochondrion matrix</location>
    </subcellularLocation>
</comment>
<evidence type="ECO:0000256" key="5">
    <source>
        <dbReference type="SAM" id="MobiDB-lite"/>
    </source>
</evidence>
<dbReference type="FunFam" id="1.10.150.250:FF:000002">
    <property type="entry name" value="Succinate dehydrogenase assembly factor 2, mitochondrial"/>
    <property type="match status" value="1"/>
</dbReference>